<evidence type="ECO:0000259" key="2">
    <source>
        <dbReference type="PROSITE" id="PS51819"/>
    </source>
</evidence>
<dbReference type="EMBL" id="VBAL01000007">
    <property type="protein sequence ID" value="TMJ06806.1"/>
    <property type="molecule type" value="Genomic_DNA"/>
</dbReference>
<dbReference type="InterPro" id="IPR037523">
    <property type="entry name" value="VOC_core"/>
</dbReference>
<dbReference type="GO" id="GO:0004462">
    <property type="term" value="F:lactoylglutathione lyase activity"/>
    <property type="evidence" value="ECO:0007669"/>
    <property type="project" value="InterPro"/>
</dbReference>
<dbReference type="InterPro" id="IPR029068">
    <property type="entry name" value="Glyas_Bleomycin-R_OHBP_Dase"/>
</dbReference>
<dbReference type="Gene3D" id="3.10.180.10">
    <property type="entry name" value="2,3-Dihydroxybiphenyl 1,2-Dioxygenase, domain 1"/>
    <property type="match status" value="2"/>
</dbReference>
<evidence type="ECO:0000313" key="4">
    <source>
        <dbReference type="Proteomes" id="UP000319353"/>
    </source>
</evidence>
<keyword evidence="3" id="KW-0560">Oxidoreductase</keyword>
<keyword evidence="3" id="KW-0223">Dioxygenase</keyword>
<dbReference type="InterPro" id="IPR004360">
    <property type="entry name" value="Glyas_Fos-R_dOase_dom"/>
</dbReference>
<protein>
    <submittedName>
        <fullName evidence="3">3,4-dihydroxyphenylacetate 2,3-dioxygenase</fullName>
        <ecNumber evidence="3">1.13.11.15</ecNumber>
    </submittedName>
</protein>
<name>A0A537LFR3_9BACT</name>
<proteinExistence type="predicted"/>
<dbReference type="EC" id="1.13.11.15" evidence="3"/>
<comment type="caution">
    <text evidence="3">The sequence shown here is derived from an EMBL/GenBank/DDBJ whole genome shotgun (WGS) entry which is preliminary data.</text>
</comment>
<dbReference type="PROSITE" id="PS00934">
    <property type="entry name" value="GLYOXALASE_I_1"/>
    <property type="match status" value="1"/>
</dbReference>
<dbReference type="GO" id="GO:0008687">
    <property type="term" value="F:3,4-dihydroxyphenylacetate 2,3-dioxygenase activity"/>
    <property type="evidence" value="ECO:0007669"/>
    <property type="project" value="UniProtKB-EC"/>
</dbReference>
<dbReference type="PANTHER" id="PTHR21366">
    <property type="entry name" value="GLYOXALASE FAMILY PROTEIN"/>
    <property type="match status" value="1"/>
</dbReference>
<dbReference type="InterPro" id="IPR011981">
    <property type="entry name" value="DHPA_dOase_Mn/Fe"/>
</dbReference>
<dbReference type="AlphaFoldDB" id="A0A537LFR3"/>
<dbReference type="PANTHER" id="PTHR21366:SF27">
    <property type="entry name" value="GLYOXALASE-LIKE DOMAIN-CONTAINING PROTEIN"/>
    <property type="match status" value="1"/>
</dbReference>
<evidence type="ECO:0000313" key="3">
    <source>
        <dbReference type="EMBL" id="TMJ06806.1"/>
    </source>
</evidence>
<sequence>MNTGEAGAEILRLGHVEYRVTDLERARAFYVDLLGFVETGRDGTRVYLRGLEERDHHSLVLRQAPAPGVSHFAFRVAAPDDLQRLHRRCTARGLPTRWIEAGEEVGQGKALRVQDAAGLPVEFYHEIDQIERQLQRFDLYRGPHIMRIDHVNVQVPDVQAAYEWYTREWGFGCSEYTETDDRPAQLWAAWLHRKHNVHDIALMNGRGPRLHHAGFWVTDALAVLRACDIMAGAGHQDAIERGPGRHGLSNALFVYLRDGDHNRIELYTGDYLVADPDWRPIRWSINDPRRATFWGHVPPQSWFNEASPVESILDSSLIEPTEPRLRDRPSFVT</sequence>
<dbReference type="NCBIfam" id="TIGR02295">
    <property type="entry name" value="HpaD"/>
    <property type="match status" value="1"/>
</dbReference>
<dbReference type="PROSITE" id="PS51819">
    <property type="entry name" value="VOC"/>
    <property type="match status" value="2"/>
</dbReference>
<organism evidence="3 4">
    <name type="scientific">Candidatus Segetimicrobium genomatis</name>
    <dbReference type="NCBI Taxonomy" id="2569760"/>
    <lineage>
        <taxon>Bacteria</taxon>
        <taxon>Bacillati</taxon>
        <taxon>Candidatus Sysuimicrobiota</taxon>
        <taxon>Candidatus Sysuimicrobiia</taxon>
        <taxon>Candidatus Sysuimicrobiales</taxon>
        <taxon>Candidatus Segetimicrobiaceae</taxon>
        <taxon>Candidatus Segetimicrobium</taxon>
    </lineage>
</organism>
<dbReference type="GO" id="GO:0046872">
    <property type="term" value="F:metal ion binding"/>
    <property type="evidence" value="ECO:0007669"/>
    <property type="project" value="UniProtKB-KW"/>
</dbReference>
<dbReference type="Pfam" id="PF00903">
    <property type="entry name" value="Glyoxalase"/>
    <property type="match status" value="2"/>
</dbReference>
<dbReference type="SUPFAM" id="SSF54593">
    <property type="entry name" value="Glyoxalase/Bleomycin resistance protein/Dihydroxybiphenyl dioxygenase"/>
    <property type="match status" value="1"/>
</dbReference>
<reference evidence="3 4" key="1">
    <citation type="journal article" date="2019" name="Nat. Microbiol.">
        <title>Mediterranean grassland soil C-N compound turnover is dependent on rainfall and depth, and is mediated by genomically divergent microorganisms.</title>
        <authorList>
            <person name="Diamond S."/>
            <person name="Andeer P.F."/>
            <person name="Li Z."/>
            <person name="Crits-Christoph A."/>
            <person name="Burstein D."/>
            <person name="Anantharaman K."/>
            <person name="Lane K.R."/>
            <person name="Thomas B.C."/>
            <person name="Pan C."/>
            <person name="Northen T.R."/>
            <person name="Banfield J.F."/>
        </authorList>
    </citation>
    <scope>NUCLEOTIDE SEQUENCE [LARGE SCALE GENOMIC DNA]</scope>
    <source>
        <strain evidence="3">NP_4</strain>
    </source>
</reference>
<dbReference type="InterPro" id="IPR018146">
    <property type="entry name" value="Glyoxalase_1_CS"/>
</dbReference>
<feature type="domain" description="VOC" evidence="2">
    <location>
        <begin position="12"/>
        <end position="126"/>
    </location>
</feature>
<gene>
    <name evidence="3" type="primary">hpaD</name>
    <name evidence="3" type="ORF">E6H01_00390</name>
</gene>
<accession>A0A537LFR3</accession>
<evidence type="ECO:0000256" key="1">
    <source>
        <dbReference type="ARBA" id="ARBA00022723"/>
    </source>
</evidence>
<dbReference type="Proteomes" id="UP000319353">
    <property type="component" value="Unassembled WGS sequence"/>
</dbReference>
<dbReference type="InterPro" id="IPR050383">
    <property type="entry name" value="GlyoxalaseI/FosfomycinResist"/>
</dbReference>
<keyword evidence="1" id="KW-0479">Metal-binding</keyword>
<feature type="domain" description="VOC" evidence="2">
    <location>
        <begin position="147"/>
        <end position="269"/>
    </location>
</feature>